<evidence type="ECO:0000313" key="1">
    <source>
        <dbReference type="EMBL" id="JAD31182.1"/>
    </source>
</evidence>
<proteinExistence type="predicted"/>
<name>A0A0A8Z8J8_ARUDO</name>
<sequence length="15" mass="1732">MMKQYITFGTTLNLA</sequence>
<dbReference type="EMBL" id="GBRH01266713">
    <property type="protein sequence ID" value="JAD31182.1"/>
    <property type="molecule type" value="Transcribed_RNA"/>
</dbReference>
<protein>
    <submittedName>
        <fullName evidence="1">Uncharacterized protein</fullName>
    </submittedName>
</protein>
<reference evidence="1" key="2">
    <citation type="journal article" date="2015" name="Data Brief">
        <title>Shoot transcriptome of the giant reed, Arundo donax.</title>
        <authorList>
            <person name="Barrero R.A."/>
            <person name="Guerrero F.D."/>
            <person name="Moolhuijzen P."/>
            <person name="Goolsby J.A."/>
            <person name="Tidwell J."/>
            <person name="Bellgard S.E."/>
            <person name="Bellgard M.I."/>
        </authorList>
    </citation>
    <scope>NUCLEOTIDE SEQUENCE</scope>
    <source>
        <tissue evidence="1">Shoot tissue taken approximately 20 cm above the soil surface</tissue>
    </source>
</reference>
<accession>A0A0A8Z8J8</accession>
<organism evidence="1">
    <name type="scientific">Arundo donax</name>
    <name type="common">Giant reed</name>
    <name type="synonym">Donax arundinaceus</name>
    <dbReference type="NCBI Taxonomy" id="35708"/>
    <lineage>
        <taxon>Eukaryota</taxon>
        <taxon>Viridiplantae</taxon>
        <taxon>Streptophyta</taxon>
        <taxon>Embryophyta</taxon>
        <taxon>Tracheophyta</taxon>
        <taxon>Spermatophyta</taxon>
        <taxon>Magnoliopsida</taxon>
        <taxon>Liliopsida</taxon>
        <taxon>Poales</taxon>
        <taxon>Poaceae</taxon>
        <taxon>PACMAD clade</taxon>
        <taxon>Arundinoideae</taxon>
        <taxon>Arundineae</taxon>
        <taxon>Arundo</taxon>
    </lineage>
</organism>
<reference evidence="1" key="1">
    <citation type="submission" date="2014-09" db="EMBL/GenBank/DDBJ databases">
        <authorList>
            <person name="Magalhaes I.L.F."/>
            <person name="Oliveira U."/>
            <person name="Santos F.R."/>
            <person name="Vidigal T.H.D.A."/>
            <person name="Brescovit A.D."/>
            <person name="Santos A.J."/>
        </authorList>
    </citation>
    <scope>NUCLEOTIDE SEQUENCE</scope>
    <source>
        <tissue evidence="1">Shoot tissue taken approximately 20 cm above the soil surface</tissue>
    </source>
</reference>